<dbReference type="Pfam" id="PF16901">
    <property type="entry name" value="DAO_C"/>
    <property type="match status" value="1"/>
</dbReference>
<comment type="catalytic activity">
    <reaction evidence="8 9">
        <text>a quinone + sn-glycerol 3-phosphate = dihydroxyacetone phosphate + a quinol</text>
        <dbReference type="Rhea" id="RHEA:18977"/>
        <dbReference type="ChEBI" id="CHEBI:24646"/>
        <dbReference type="ChEBI" id="CHEBI:57597"/>
        <dbReference type="ChEBI" id="CHEBI:57642"/>
        <dbReference type="ChEBI" id="CHEBI:132124"/>
        <dbReference type="EC" id="1.1.5.3"/>
    </reaction>
</comment>
<organism evidence="13 14">
    <name type="scientific">Paenibacillus hodogayensis</name>
    <dbReference type="NCBI Taxonomy" id="279208"/>
    <lineage>
        <taxon>Bacteria</taxon>
        <taxon>Bacillati</taxon>
        <taxon>Bacillota</taxon>
        <taxon>Bacilli</taxon>
        <taxon>Bacillales</taxon>
        <taxon>Paenibacillaceae</taxon>
        <taxon>Paenibacillus</taxon>
    </lineage>
</organism>
<proteinExistence type="inferred from homology"/>
<dbReference type="Proteomes" id="UP001589619">
    <property type="component" value="Unassembled WGS sequence"/>
</dbReference>
<dbReference type="SUPFAM" id="SSF54373">
    <property type="entry name" value="FAD-linked reductases, C-terminal domain"/>
    <property type="match status" value="1"/>
</dbReference>
<feature type="domain" description="FAD dependent oxidoreductase" evidence="11">
    <location>
        <begin position="23"/>
        <end position="351"/>
    </location>
</feature>
<comment type="caution">
    <text evidence="13">The sequence shown here is derived from an EMBL/GenBank/DDBJ whole genome shotgun (WGS) entry which is preliminary data.</text>
</comment>
<evidence type="ECO:0000256" key="4">
    <source>
        <dbReference type="ARBA" id="ARBA00022630"/>
    </source>
</evidence>
<protein>
    <recommendedName>
        <fullName evidence="9">Glycerol-3-phosphate dehydrogenase</fullName>
        <ecNumber evidence="9">1.1.5.3</ecNumber>
    </recommendedName>
</protein>
<evidence type="ECO:0000259" key="12">
    <source>
        <dbReference type="Pfam" id="PF16901"/>
    </source>
</evidence>
<name>A0ABV5VQL7_9BACL</name>
<comment type="pathway">
    <text evidence="2">Polyol metabolism; glycerol degradation via glycerol kinase pathway; glycerone phosphate from sn-glycerol 3-phosphate (aerobic route): step 1/1.</text>
</comment>
<keyword evidence="10" id="KW-1133">Transmembrane helix</keyword>
<dbReference type="Gene3D" id="1.10.8.870">
    <property type="entry name" value="Alpha-glycerophosphate oxidase, cap domain"/>
    <property type="match status" value="1"/>
</dbReference>
<dbReference type="EC" id="1.1.5.3" evidence="9"/>
<feature type="transmembrane region" description="Helical" evidence="10">
    <location>
        <begin position="21"/>
        <end position="38"/>
    </location>
</feature>
<evidence type="ECO:0000259" key="11">
    <source>
        <dbReference type="Pfam" id="PF01266"/>
    </source>
</evidence>
<evidence type="ECO:0000256" key="2">
    <source>
        <dbReference type="ARBA" id="ARBA00004977"/>
    </source>
</evidence>
<evidence type="ECO:0000256" key="8">
    <source>
        <dbReference type="ARBA" id="ARBA00049055"/>
    </source>
</evidence>
<evidence type="ECO:0000256" key="6">
    <source>
        <dbReference type="ARBA" id="ARBA00022827"/>
    </source>
</evidence>
<comment type="cofactor">
    <cofactor evidence="1 9">
        <name>FAD</name>
        <dbReference type="ChEBI" id="CHEBI:57692"/>
    </cofactor>
</comment>
<dbReference type="InterPro" id="IPR000447">
    <property type="entry name" value="G3P_DH_FAD-dep"/>
</dbReference>
<evidence type="ECO:0000256" key="5">
    <source>
        <dbReference type="ARBA" id="ARBA00022798"/>
    </source>
</evidence>
<evidence type="ECO:0000313" key="14">
    <source>
        <dbReference type="Proteomes" id="UP001589619"/>
    </source>
</evidence>
<evidence type="ECO:0000256" key="10">
    <source>
        <dbReference type="SAM" id="Phobius"/>
    </source>
</evidence>
<keyword evidence="7 9" id="KW-0560">Oxidoreductase</keyword>
<dbReference type="InterPro" id="IPR038299">
    <property type="entry name" value="DAO_C_sf"/>
</dbReference>
<comment type="similarity">
    <text evidence="3 9">Belongs to the FAD-dependent glycerol-3-phosphate dehydrogenase family.</text>
</comment>
<dbReference type="PANTHER" id="PTHR11985">
    <property type="entry name" value="GLYCEROL-3-PHOSPHATE DEHYDROGENASE"/>
    <property type="match status" value="1"/>
</dbReference>
<dbReference type="InterPro" id="IPR036188">
    <property type="entry name" value="FAD/NAD-bd_sf"/>
</dbReference>
<evidence type="ECO:0000256" key="3">
    <source>
        <dbReference type="ARBA" id="ARBA00007330"/>
    </source>
</evidence>
<evidence type="ECO:0000313" key="13">
    <source>
        <dbReference type="EMBL" id="MFB9750568.1"/>
    </source>
</evidence>
<dbReference type="Pfam" id="PF01266">
    <property type="entry name" value="DAO"/>
    <property type="match status" value="1"/>
</dbReference>
<dbReference type="Gene3D" id="3.50.50.60">
    <property type="entry name" value="FAD/NAD(P)-binding domain"/>
    <property type="match status" value="1"/>
</dbReference>
<dbReference type="Gene3D" id="3.30.9.10">
    <property type="entry name" value="D-Amino Acid Oxidase, subunit A, domain 2"/>
    <property type="match status" value="1"/>
</dbReference>
<dbReference type="PROSITE" id="PS00978">
    <property type="entry name" value="FAD_G3PDH_2"/>
    <property type="match status" value="1"/>
</dbReference>
<keyword evidence="6" id="KW-0274">FAD</keyword>
<evidence type="ECO:0000256" key="1">
    <source>
        <dbReference type="ARBA" id="ARBA00001974"/>
    </source>
</evidence>
<dbReference type="SUPFAM" id="SSF51905">
    <property type="entry name" value="FAD/NAD(P)-binding domain"/>
    <property type="match status" value="1"/>
</dbReference>
<evidence type="ECO:0000256" key="7">
    <source>
        <dbReference type="ARBA" id="ARBA00023002"/>
    </source>
</evidence>
<evidence type="ECO:0000256" key="9">
    <source>
        <dbReference type="RuleBase" id="RU361217"/>
    </source>
</evidence>
<dbReference type="InterPro" id="IPR031656">
    <property type="entry name" value="DAO_C"/>
</dbReference>
<sequence>MEQRFSGAERQHTMSKMESGVYDALIIGGGITGAGIALDAQTRGMKTALIDMQDFAAGTSSRSTKLVHGGLRYLKQFEVKMVAEVGKERSVVYENGPHVTTPEWMLLPLYAGGTFGKFTTSIGLRVYDFLAGVKRGERRTMLNARETLDKEPLLKREGLKGGGYYVEYRTDDARLTIEVVKKAVEAGADAVNYVKAEELLYEDGKLVGVKARDRIGGATFTIRARKVVNATGPWVDTLRELDRSKHGKTLRLTKGIHLVFDGKRFPLRQAVYFDAPDGRMIFAIPRDGKTYVGTTDTDYSGDTAHPRMTAEDRDYVVAASNFMFPEMKLTAADVEASWAGVRPLIYEEGKPPSEVSRRDEIFRSPSGLLTIAGGKLTGYRKMAETVTDMLDKDLRAEGGGPFAPSSTRTLPVAGGDVGGSAQFAGFVRRMTEQGERLGLARGVAERLTRRYGTNVAAVYERIGGLQGTAALHGLPAEVYAALLYGIEQEMTVKPVDFFIRRTGALLFDIDAVRRWKDGVIGVMAERLSYSDNQVREYAEELEQELRAAVTPADSQAD</sequence>
<dbReference type="InterPro" id="IPR006076">
    <property type="entry name" value="FAD-dep_OxRdtase"/>
</dbReference>
<keyword evidence="4 9" id="KW-0285">Flavoprotein</keyword>
<dbReference type="RefSeq" id="WP_379116229.1">
    <property type="nucleotide sequence ID" value="NZ_BAAAYO010000005.1"/>
</dbReference>
<reference evidence="13 14" key="1">
    <citation type="submission" date="2024-09" db="EMBL/GenBank/DDBJ databases">
        <authorList>
            <person name="Sun Q."/>
            <person name="Mori K."/>
        </authorList>
    </citation>
    <scope>NUCLEOTIDE SEQUENCE [LARGE SCALE GENOMIC DNA]</scope>
    <source>
        <strain evidence="13 14">JCM 12520</strain>
    </source>
</reference>
<dbReference type="GO" id="GO:0016491">
    <property type="term" value="F:oxidoreductase activity"/>
    <property type="evidence" value="ECO:0007669"/>
    <property type="project" value="UniProtKB-KW"/>
</dbReference>
<keyword evidence="5" id="KW-0319">Glycerol metabolism</keyword>
<keyword evidence="14" id="KW-1185">Reference proteome</keyword>
<dbReference type="PANTHER" id="PTHR11985:SF35">
    <property type="entry name" value="ANAEROBIC GLYCEROL-3-PHOSPHATE DEHYDROGENASE SUBUNIT A"/>
    <property type="match status" value="1"/>
</dbReference>
<dbReference type="PROSITE" id="PS00977">
    <property type="entry name" value="FAD_G3PDH_1"/>
    <property type="match status" value="1"/>
</dbReference>
<feature type="domain" description="Alpha-glycerophosphate oxidase C-terminal" evidence="12">
    <location>
        <begin position="405"/>
        <end position="533"/>
    </location>
</feature>
<dbReference type="PRINTS" id="PR01001">
    <property type="entry name" value="FADG3PDH"/>
</dbReference>
<gene>
    <name evidence="13" type="ORF">ACFFNY_03200</name>
</gene>
<keyword evidence="10" id="KW-0812">Transmembrane</keyword>
<accession>A0ABV5VQL7</accession>
<dbReference type="EMBL" id="JBHMAG010000003">
    <property type="protein sequence ID" value="MFB9750568.1"/>
    <property type="molecule type" value="Genomic_DNA"/>
</dbReference>
<keyword evidence="10" id="KW-0472">Membrane</keyword>